<evidence type="ECO:0000313" key="1">
    <source>
        <dbReference type="EMBL" id="CAH1995373.1"/>
    </source>
</evidence>
<organism evidence="1 2">
    <name type="scientific">Acanthoscelides obtectus</name>
    <name type="common">Bean weevil</name>
    <name type="synonym">Bruchus obtectus</name>
    <dbReference type="NCBI Taxonomy" id="200917"/>
    <lineage>
        <taxon>Eukaryota</taxon>
        <taxon>Metazoa</taxon>
        <taxon>Ecdysozoa</taxon>
        <taxon>Arthropoda</taxon>
        <taxon>Hexapoda</taxon>
        <taxon>Insecta</taxon>
        <taxon>Pterygota</taxon>
        <taxon>Neoptera</taxon>
        <taxon>Endopterygota</taxon>
        <taxon>Coleoptera</taxon>
        <taxon>Polyphaga</taxon>
        <taxon>Cucujiformia</taxon>
        <taxon>Chrysomeloidea</taxon>
        <taxon>Chrysomelidae</taxon>
        <taxon>Bruchinae</taxon>
        <taxon>Bruchini</taxon>
        <taxon>Acanthoscelides</taxon>
    </lineage>
</organism>
<dbReference type="EMBL" id="CAKOFQ010007225">
    <property type="protein sequence ID" value="CAH1995373.1"/>
    <property type="molecule type" value="Genomic_DNA"/>
</dbReference>
<sequence length="80" mass="9468">MVMARAWHTRCSLFVYLRHQGQDCITPNARWSLVSSGHRLLCRADLVIWLSHWRIIQFKQSAVQSDRKKVQIVQNISFMN</sequence>
<dbReference type="AlphaFoldDB" id="A0A9P0LMG1"/>
<accession>A0A9P0LMG1</accession>
<name>A0A9P0LMG1_ACAOB</name>
<protein>
    <submittedName>
        <fullName evidence="1">Uncharacterized protein</fullName>
    </submittedName>
</protein>
<proteinExistence type="predicted"/>
<keyword evidence="2" id="KW-1185">Reference proteome</keyword>
<evidence type="ECO:0000313" key="2">
    <source>
        <dbReference type="Proteomes" id="UP001152888"/>
    </source>
</evidence>
<dbReference type="Proteomes" id="UP001152888">
    <property type="component" value="Unassembled WGS sequence"/>
</dbReference>
<comment type="caution">
    <text evidence="1">The sequence shown here is derived from an EMBL/GenBank/DDBJ whole genome shotgun (WGS) entry which is preliminary data.</text>
</comment>
<reference evidence="1" key="1">
    <citation type="submission" date="2022-03" db="EMBL/GenBank/DDBJ databases">
        <authorList>
            <person name="Sayadi A."/>
        </authorList>
    </citation>
    <scope>NUCLEOTIDE SEQUENCE</scope>
</reference>
<gene>
    <name evidence="1" type="ORF">ACAOBT_LOCUS22563</name>
</gene>